<reference evidence="1" key="1">
    <citation type="submission" date="2021-12" db="EMBL/GenBank/DDBJ databases">
        <authorList>
            <person name="King R."/>
        </authorList>
    </citation>
    <scope>NUCLEOTIDE SEQUENCE</scope>
</reference>
<keyword evidence="2" id="KW-1185">Reference proteome</keyword>
<dbReference type="AlphaFoldDB" id="A0A9P0FE99"/>
<name>A0A9P0FE99_BRAAE</name>
<proteinExistence type="predicted"/>
<evidence type="ECO:0000313" key="2">
    <source>
        <dbReference type="Proteomes" id="UP001154078"/>
    </source>
</evidence>
<organism evidence="1 2">
    <name type="scientific">Brassicogethes aeneus</name>
    <name type="common">Rape pollen beetle</name>
    <name type="synonym">Meligethes aeneus</name>
    <dbReference type="NCBI Taxonomy" id="1431903"/>
    <lineage>
        <taxon>Eukaryota</taxon>
        <taxon>Metazoa</taxon>
        <taxon>Ecdysozoa</taxon>
        <taxon>Arthropoda</taxon>
        <taxon>Hexapoda</taxon>
        <taxon>Insecta</taxon>
        <taxon>Pterygota</taxon>
        <taxon>Neoptera</taxon>
        <taxon>Endopterygota</taxon>
        <taxon>Coleoptera</taxon>
        <taxon>Polyphaga</taxon>
        <taxon>Cucujiformia</taxon>
        <taxon>Nitidulidae</taxon>
        <taxon>Meligethinae</taxon>
        <taxon>Brassicogethes</taxon>
    </lineage>
</organism>
<protein>
    <submittedName>
        <fullName evidence="1">Uncharacterized protein</fullName>
    </submittedName>
</protein>
<accession>A0A9P0FE99</accession>
<dbReference type="EMBL" id="OV121134">
    <property type="protein sequence ID" value="CAH0552821.1"/>
    <property type="molecule type" value="Genomic_DNA"/>
</dbReference>
<gene>
    <name evidence="1" type="ORF">MELIAE_LOCUS4967</name>
</gene>
<evidence type="ECO:0000313" key="1">
    <source>
        <dbReference type="EMBL" id="CAH0552821.1"/>
    </source>
</evidence>
<dbReference type="OrthoDB" id="6621836at2759"/>
<dbReference type="Proteomes" id="UP001154078">
    <property type="component" value="Chromosome 3"/>
</dbReference>
<sequence length="343" mass="38714">MNQSMTLRDPIFLLGETSDTISGHKLPTNKQVLKLLYWHTRQQKKNICSQLIVGPQIFYKIKGQKEKTPVFEEDIDFTTFQSIDKTPSTSDNVESTLLDQHHITLPELPLSGETSMSMSQQSAASMFEAQGRNYETKRERGTINILTEHVVATLDNCKISYRNSFTIILAVAMALGVDSDSLILNKTSFNERRSKIRKDAAERMKKLFGDTEVGVAVVHWDGKLIPDGLSCKKVDRVPIIIRSKTVEKILNVPALPDGKGVTQAQEMFKSVQEWGLSDNIQALCCDTTASNLGCRNEAAINLDQLLQKDLLYLPCRHHIYELVLNCVFFYQNSGNRWAKRCSI</sequence>